<dbReference type="Pfam" id="PF00542">
    <property type="entry name" value="Ribosomal_L12"/>
    <property type="match status" value="1"/>
</dbReference>
<keyword evidence="3" id="KW-1185">Reference proteome</keyword>
<dbReference type="AlphaFoldDB" id="A0A542YSM2"/>
<accession>A0A542YSM2</accession>
<comment type="caution">
    <text evidence="2">The sequence shown here is derived from an EMBL/GenBank/DDBJ whole genome shotgun (WGS) entry which is preliminary data.</text>
</comment>
<evidence type="ECO:0000259" key="1">
    <source>
        <dbReference type="Pfam" id="PF00542"/>
    </source>
</evidence>
<dbReference type="EMBL" id="VFOP01000001">
    <property type="protein sequence ID" value="TQL50944.1"/>
    <property type="molecule type" value="Genomic_DNA"/>
</dbReference>
<feature type="domain" description="Large ribosomal subunit protein bL12 C-terminal" evidence="1">
    <location>
        <begin position="55"/>
        <end position="84"/>
    </location>
</feature>
<protein>
    <submittedName>
        <fullName evidence="2">Ribosomal L7/L12-like protein</fullName>
    </submittedName>
</protein>
<dbReference type="InterPro" id="IPR014719">
    <property type="entry name" value="Ribosomal_bL12_C/ClpS-like"/>
</dbReference>
<organism evidence="2 3">
    <name type="scientific">Ornithinicoccus hortensis</name>
    <dbReference type="NCBI Taxonomy" id="82346"/>
    <lineage>
        <taxon>Bacteria</taxon>
        <taxon>Bacillati</taxon>
        <taxon>Actinomycetota</taxon>
        <taxon>Actinomycetes</taxon>
        <taxon>Micrococcales</taxon>
        <taxon>Intrasporangiaceae</taxon>
        <taxon>Ornithinicoccus</taxon>
    </lineage>
</organism>
<sequence>MGLFSNDDETAALRRRVAILERQVAALAQHVGLDQLPDQPGVPHGADEVVQLLRQDKKIAAVKAYREATGEGLAEAKRAVEDIERSLR</sequence>
<reference evidence="2 3" key="1">
    <citation type="submission" date="2019-06" db="EMBL/GenBank/DDBJ databases">
        <title>Sequencing the genomes of 1000 actinobacteria strains.</title>
        <authorList>
            <person name="Klenk H.-P."/>
        </authorList>
    </citation>
    <scope>NUCLEOTIDE SEQUENCE [LARGE SCALE GENOMIC DNA]</scope>
    <source>
        <strain evidence="2 3">DSM 12335</strain>
    </source>
</reference>
<dbReference type="Gene3D" id="3.30.1390.10">
    <property type="match status" value="1"/>
</dbReference>
<dbReference type="RefSeq" id="WP_141785005.1">
    <property type="nucleotide sequence ID" value="NZ_BAAAIK010000002.1"/>
</dbReference>
<dbReference type="GO" id="GO:0003735">
    <property type="term" value="F:structural constituent of ribosome"/>
    <property type="evidence" value="ECO:0007669"/>
    <property type="project" value="InterPro"/>
</dbReference>
<dbReference type="OrthoDB" id="3298842at2"/>
<proteinExistence type="predicted"/>
<evidence type="ECO:0000313" key="2">
    <source>
        <dbReference type="EMBL" id="TQL50944.1"/>
    </source>
</evidence>
<gene>
    <name evidence="2" type="ORF">FB467_2067</name>
</gene>
<dbReference type="InterPro" id="IPR013823">
    <property type="entry name" value="Ribosomal_bL12_C"/>
</dbReference>
<dbReference type="Proteomes" id="UP000319516">
    <property type="component" value="Unassembled WGS sequence"/>
</dbReference>
<dbReference type="GO" id="GO:0006412">
    <property type="term" value="P:translation"/>
    <property type="evidence" value="ECO:0007669"/>
    <property type="project" value="InterPro"/>
</dbReference>
<name>A0A542YSM2_9MICO</name>
<evidence type="ECO:0000313" key="3">
    <source>
        <dbReference type="Proteomes" id="UP000319516"/>
    </source>
</evidence>